<keyword evidence="1" id="KW-0472">Membrane</keyword>
<evidence type="ECO:0000256" key="1">
    <source>
        <dbReference type="SAM" id="Phobius"/>
    </source>
</evidence>
<evidence type="ECO:0000313" key="3">
    <source>
        <dbReference type="Proteomes" id="UP000322553"/>
    </source>
</evidence>
<dbReference type="PROSITE" id="PS51257">
    <property type="entry name" value="PROKAR_LIPOPROTEIN"/>
    <property type="match status" value="1"/>
</dbReference>
<accession>A0A5C0ZUW7</accession>
<dbReference type="KEGG" id="kuy:FY550_00575"/>
<proteinExistence type="predicted"/>
<keyword evidence="1" id="KW-0812">Transmembrane</keyword>
<dbReference type="RefSeq" id="WP_139148743.1">
    <property type="nucleotide sequence ID" value="NZ_CP043420.1"/>
</dbReference>
<reference evidence="2 3" key="1">
    <citation type="submission" date="2019-08" db="EMBL/GenBank/DDBJ databases">
        <title>Complete genome sequence of Kushneria sp. YCWA18, a halophilic phosphate-solubilizing bacterium isolated from Daqiao saltern in China.</title>
        <authorList>
            <person name="Du G.-X."/>
            <person name="Qu L.-Y."/>
        </authorList>
    </citation>
    <scope>NUCLEOTIDE SEQUENCE [LARGE SCALE GENOMIC DNA]</scope>
    <source>
        <strain evidence="2 3">YCWA18</strain>
    </source>
</reference>
<dbReference type="EMBL" id="CP043420">
    <property type="protein sequence ID" value="QEL09768.1"/>
    <property type="molecule type" value="Genomic_DNA"/>
</dbReference>
<sequence>MRAVRIDRRNEDQTRPPVLNALILVTLVTIVVACWYLGYYYLGSAGDRTRWLPPAPFCNVLKGSCHTRLAQHGALETHVALHDRRLDITVRTEDMAAQTVQGVLGGRNEYTRTWDIELHQVALHHYTGTIPVRFCQRSSQSWRLLIRVIDQEGHRLGSWYDFDQPCQ</sequence>
<evidence type="ECO:0000313" key="2">
    <source>
        <dbReference type="EMBL" id="QEL09768.1"/>
    </source>
</evidence>
<organism evidence="2 3">
    <name type="scientific">Kushneria phosphatilytica</name>
    <dbReference type="NCBI Taxonomy" id="657387"/>
    <lineage>
        <taxon>Bacteria</taxon>
        <taxon>Pseudomonadati</taxon>
        <taxon>Pseudomonadota</taxon>
        <taxon>Gammaproteobacteria</taxon>
        <taxon>Oceanospirillales</taxon>
        <taxon>Halomonadaceae</taxon>
        <taxon>Kushneria</taxon>
    </lineage>
</organism>
<name>A0A5C0ZUW7_9GAMM</name>
<keyword evidence="1" id="KW-1133">Transmembrane helix</keyword>
<keyword evidence="3" id="KW-1185">Reference proteome</keyword>
<feature type="transmembrane region" description="Helical" evidence="1">
    <location>
        <begin position="21"/>
        <end position="42"/>
    </location>
</feature>
<protein>
    <submittedName>
        <fullName evidence="2">Uncharacterized protein</fullName>
    </submittedName>
</protein>
<dbReference type="Proteomes" id="UP000322553">
    <property type="component" value="Chromosome"/>
</dbReference>
<dbReference type="AlphaFoldDB" id="A0A5C0ZUW7"/>
<gene>
    <name evidence="2" type="ORF">FY550_00575</name>
</gene>
<dbReference type="OrthoDB" id="5917490at2"/>